<evidence type="ECO:0000313" key="2">
    <source>
        <dbReference type="Proteomes" id="UP000000841"/>
    </source>
</evidence>
<dbReference type="EMBL" id="CP001683">
    <property type="protein sequence ID" value="ACU97109.1"/>
    <property type="molecule type" value="Genomic_DNA"/>
</dbReference>
<name>C7MW09_SACVD</name>
<keyword evidence="2" id="KW-1185">Reference proteome</keyword>
<evidence type="ECO:0000313" key="1">
    <source>
        <dbReference type="EMBL" id="ACU97109.1"/>
    </source>
</evidence>
<gene>
    <name evidence="1" type="ordered locus">Svir_20960</name>
</gene>
<accession>C7MW09</accession>
<dbReference type="Proteomes" id="UP000000841">
    <property type="component" value="Chromosome"/>
</dbReference>
<proteinExistence type="predicted"/>
<dbReference type="KEGG" id="svi:Svir_20960"/>
<dbReference type="STRING" id="471857.Svir_20960"/>
<reference evidence="1 2" key="1">
    <citation type="journal article" date="2009" name="Stand. Genomic Sci.">
        <title>Complete genome sequence of Saccharomonospora viridis type strain (P101).</title>
        <authorList>
            <person name="Pati A."/>
            <person name="Sikorski J."/>
            <person name="Nolan M."/>
            <person name="Lapidus A."/>
            <person name="Copeland A."/>
            <person name="Glavina Del Rio T."/>
            <person name="Lucas S."/>
            <person name="Chen F."/>
            <person name="Tice H."/>
            <person name="Pitluck S."/>
            <person name="Cheng J.F."/>
            <person name="Chertkov O."/>
            <person name="Brettin T."/>
            <person name="Han C."/>
            <person name="Detter J.C."/>
            <person name="Kuske C."/>
            <person name="Bruce D."/>
            <person name="Goodwin L."/>
            <person name="Chain P."/>
            <person name="D'haeseleer P."/>
            <person name="Chen A."/>
            <person name="Palaniappan K."/>
            <person name="Ivanova N."/>
            <person name="Mavromatis K."/>
            <person name="Mikhailova N."/>
            <person name="Rohde M."/>
            <person name="Tindall B.J."/>
            <person name="Goker M."/>
            <person name="Bristow J."/>
            <person name="Eisen J.A."/>
            <person name="Markowitz V."/>
            <person name="Hugenholtz P."/>
            <person name="Kyrpides N.C."/>
            <person name="Klenk H.P."/>
        </authorList>
    </citation>
    <scope>NUCLEOTIDE SEQUENCE [LARGE SCALE GENOMIC DNA]</scope>
    <source>
        <strain evidence="2">ATCC 15386 / DSM 43017 / JCM 3036 / NBRC 12207 / P101</strain>
    </source>
</reference>
<protein>
    <submittedName>
        <fullName evidence="1">Uncharacterized protein</fullName>
    </submittedName>
</protein>
<dbReference type="HOGENOM" id="CLU_2865157_0_0_11"/>
<organism evidence="1 2">
    <name type="scientific">Saccharomonospora viridis (strain ATCC 15386 / DSM 43017 / JCM 3036 / CCUG 5913 / NBRC 12207 / NCIMB 9602 / P101)</name>
    <name type="common">Thermoactinomyces viridis</name>
    <dbReference type="NCBI Taxonomy" id="471857"/>
    <lineage>
        <taxon>Bacteria</taxon>
        <taxon>Bacillati</taxon>
        <taxon>Actinomycetota</taxon>
        <taxon>Actinomycetes</taxon>
        <taxon>Pseudonocardiales</taxon>
        <taxon>Pseudonocardiaceae</taxon>
        <taxon>Saccharomonospora</taxon>
    </lineage>
</organism>
<sequence length="64" mass="7026">MIGNGPPSYSRLHAGAARLTSSGIGTRPQYPLFPRRNGPYTCLSDSGSIVEKRLIRSCPYERES</sequence>
<dbReference type="AlphaFoldDB" id="C7MW09"/>